<sequence length="57" mass="6625">MLVVNGRKLLQIEYLTVSFLQWSSGELNKQLAAKHFGYKDVFETNRKAMNYDGSLRD</sequence>
<dbReference type="WBParaSite" id="Hba_13822">
    <property type="protein sequence ID" value="Hba_13822"/>
    <property type="gene ID" value="Hba_13822"/>
</dbReference>
<reference evidence="2" key="1">
    <citation type="submission" date="2016-11" db="UniProtKB">
        <authorList>
            <consortium name="WormBaseParasite"/>
        </authorList>
    </citation>
    <scope>IDENTIFICATION</scope>
</reference>
<proteinExistence type="predicted"/>
<organism evidence="1 2">
    <name type="scientific">Heterorhabditis bacteriophora</name>
    <name type="common">Entomopathogenic nematode worm</name>
    <dbReference type="NCBI Taxonomy" id="37862"/>
    <lineage>
        <taxon>Eukaryota</taxon>
        <taxon>Metazoa</taxon>
        <taxon>Ecdysozoa</taxon>
        <taxon>Nematoda</taxon>
        <taxon>Chromadorea</taxon>
        <taxon>Rhabditida</taxon>
        <taxon>Rhabditina</taxon>
        <taxon>Rhabditomorpha</taxon>
        <taxon>Strongyloidea</taxon>
        <taxon>Heterorhabditidae</taxon>
        <taxon>Heterorhabditis</taxon>
    </lineage>
</organism>
<accession>A0A1I7X8U8</accession>
<protein>
    <submittedName>
        <fullName evidence="2">Glucose-6-phosphate isomerase</fullName>
    </submittedName>
</protein>
<name>A0A1I7X8U8_HETBA</name>
<dbReference type="AlphaFoldDB" id="A0A1I7X8U8"/>
<keyword evidence="1" id="KW-1185">Reference proteome</keyword>
<evidence type="ECO:0000313" key="2">
    <source>
        <dbReference type="WBParaSite" id="Hba_13822"/>
    </source>
</evidence>
<evidence type="ECO:0000313" key="1">
    <source>
        <dbReference type="Proteomes" id="UP000095283"/>
    </source>
</evidence>
<dbReference type="Proteomes" id="UP000095283">
    <property type="component" value="Unplaced"/>
</dbReference>